<dbReference type="GeneID" id="7838222"/>
<protein>
    <submittedName>
        <fullName evidence="2">Uncharacterized protein</fullName>
    </submittedName>
</protein>
<feature type="region of interest" description="Disordered" evidence="1">
    <location>
        <begin position="154"/>
        <end position="174"/>
    </location>
</feature>
<feature type="region of interest" description="Disordered" evidence="1">
    <location>
        <begin position="441"/>
        <end position="460"/>
    </location>
</feature>
<keyword evidence="3" id="KW-1185">Reference proteome</keyword>
<organism evidence="2 3">
    <name type="scientific">Tetrahymena thermophila (strain SB210)</name>
    <dbReference type="NCBI Taxonomy" id="312017"/>
    <lineage>
        <taxon>Eukaryota</taxon>
        <taxon>Sar</taxon>
        <taxon>Alveolata</taxon>
        <taxon>Ciliophora</taxon>
        <taxon>Intramacronucleata</taxon>
        <taxon>Oligohymenophorea</taxon>
        <taxon>Hymenostomatida</taxon>
        <taxon>Tetrahymenina</taxon>
        <taxon>Tetrahymenidae</taxon>
        <taxon>Tetrahymena</taxon>
    </lineage>
</organism>
<gene>
    <name evidence="2" type="ORF">TTHERM_00218710</name>
</gene>
<reference evidence="3" key="1">
    <citation type="journal article" date="2006" name="PLoS Biol.">
        <title>Macronuclear genome sequence of the ciliate Tetrahymena thermophila, a model eukaryote.</title>
        <authorList>
            <person name="Eisen J.A."/>
            <person name="Coyne R.S."/>
            <person name="Wu M."/>
            <person name="Wu D."/>
            <person name="Thiagarajan M."/>
            <person name="Wortman J.R."/>
            <person name="Badger J.H."/>
            <person name="Ren Q."/>
            <person name="Amedeo P."/>
            <person name="Jones K.M."/>
            <person name="Tallon L.J."/>
            <person name="Delcher A.L."/>
            <person name="Salzberg S.L."/>
            <person name="Silva J.C."/>
            <person name="Haas B.J."/>
            <person name="Majoros W.H."/>
            <person name="Farzad M."/>
            <person name="Carlton J.M."/>
            <person name="Smith R.K. Jr."/>
            <person name="Garg J."/>
            <person name="Pearlman R.E."/>
            <person name="Karrer K.M."/>
            <person name="Sun L."/>
            <person name="Manning G."/>
            <person name="Elde N.C."/>
            <person name="Turkewitz A.P."/>
            <person name="Asai D.J."/>
            <person name="Wilkes D.E."/>
            <person name="Wang Y."/>
            <person name="Cai H."/>
            <person name="Collins K."/>
            <person name="Stewart B.A."/>
            <person name="Lee S.R."/>
            <person name="Wilamowska K."/>
            <person name="Weinberg Z."/>
            <person name="Ruzzo W.L."/>
            <person name="Wloga D."/>
            <person name="Gaertig J."/>
            <person name="Frankel J."/>
            <person name="Tsao C.-C."/>
            <person name="Gorovsky M.A."/>
            <person name="Keeling P.J."/>
            <person name="Waller R.F."/>
            <person name="Patron N.J."/>
            <person name="Cherry J.M."/>
            <person name="Stover N.A."/>
            <person name="Krieger C.J."/>
            <person name="del Toro C."/>
            <person name="Ryder H.F."/>
            <person name="Williamson S.C."/>
            <person name="Barbeau R.A."/>
            <person name="Hamilton E.P."/>
            <person name="Orias E."/>
        </authorList>
    </citation>
    <scope>NUCLEOTIDE SEQUENCE [LARGE SCALE GENOMIC DNA]</scope>
    <source>
        <strain evidence="3">SB210</strain>
    </source>
</reference>
<dbReference type="Proteomes" id="UP000009168">
    <property type="component" value="Unassembled WGS sequence"/>
</dbReference>
<evidence type="ECO:0000313" key="3">
    <source>
        <dbReference type="Proteomes" id="UP000009168"/>
    </source>
</evidence>
<name>I7LVX7_TETTS</name>
<evidence type="ECO:0000256" key="1">
    <source>
        <dbReference type="SAM" id="MobiDB-lite"/>
    </source>
</evidence>
<dbReference type="KEGG" id="tet:TTHERM_00218710"/>
<accession>I7LVX7</accession>
<dbReference type="AlphaFoldDB" id="I7LVX7"/>
<sequence>MINKNQSSKSQHSPQSCTIKAQEKRMLDSQETSLTTMDTIDSPKESLVNNQLSLKFFQANVSSQKLQIASQKSLTNNNFSNNALLCKSYPIKNLSSQEIFSFSNNNDQIPAKQVLSTQLYQQCNNKSKQQLINELSLYKLTQIQLKNQLLAIQDKSDDQEEDDDNSDEEEEEYSIWDDDELRSMGIDTNFFIDIRGEELSFYQMYRLRSSLYQPFYISRLDTIKEAQIISSHYGQEIPINDLRSQQIYLDQFYLIQTKEFPRNPKLKSSQNVSNPVKSDQKCFTKRIQRVYSNFEQNDNAPSKQQYNQPKVSHQLNSTKLNKKELSQKQSNDLQNQENHSLITQKLTEINNAYSQLQDIPLNQKNRSQRRQKTSIDQEQALKLIQDKKIPIKQIKLYEGNFSQINIISNQSPSANNQLNQLNDNKNQANLLQQKTKITNQTQVSSEQLQNSSQLQQSRESSIQNTASSVLSYLKRVIYYKNNQEEQQIQRIPNLKQNLVDQNLSSPRNQKIEISKLNSKQDKKLQYEKFSQNHQIQQKLSSQLAK</sequence>
<dbReference type="EMBL" id="GG662621">
    <property type="protein sequence ID" value="EAS00298.1"/>
    <property type="molecule type" value="Genomic_DNA"/>
</dbReference>
<dbReference type="RefSeq" id="XP_001020543.1">
    <property type="nucleotide sequence ID" value="XM_001020543.2"/>
</dbReference>
<evidence type="ECO:0000313" key="2">
    <source>
        <dbReference type="EMBL" id="EAS00298.1"/>
    </source>
</evidence>
<proteinExistence type="predicted"/>
<dbReference type="HOGENOM" id="CLU_500134_0_0_1"/>
<dbReference type="InParanoid" id="I7LVX7"/>
<feature type="compositionally biased region" description="Low complexity" evidence="1">
    <location>
        <begin position="442"/>
        <end position="460"/>
    </location>
</feature>
<feature type="compositionally biased region" description="Acidic residues" evidence="1">
    <location>
        <begin position="157"/>
        <end position="174"/>
    </location>
</feature>